<feature type="transmembrane region" description="Helical" evidence="1">
    <location>
        <begin position="13"/>
        <end position="32"/>
    </location>
</feature>
<accession>A0A5C5TUW0</accession>
<dbReference type="AlphaFoldDB" id="A0A5C5TUW0"/>
<comment type="caution">
    <text evidence="2">The sequence shown here is derived from an EMBL/GenBank/DDBJ whole genome shotgun (WGS) entry which is preliminary data.</text>
</comment>
<dbReference type="EMBL" id="VOHM01000049">
    <property type="protein sequence ID" value="TWT17015.1"/>
    <property type="molecule type" value="Genomic_DNA"/>
</dbReference>
<evidence type="ECO:0000313" key="2">
    <source>
        <dbReference type="EMBL" id="TWT17015.1"/>
    </source>
</evidence>
<gene>
    <name evidence="2" type="ORF">FRX94_12880</name>
</gene>
<keyword evidence="3" id="KW-1185">Reference proteome</keyword>
<evidence type="ECO:0000313" key="3">
    <source>
        <dbReference type="Proteomes" id="UP000320791"/>
    </source>
</evidence>
<feature type="transmembrane region" description="Helical" evidence="1">
    <location>
        <begin position="38"/>
        <end position="56"/>
    </location>
</feature>
<name>A0A5C5TUW0_9CORY</name>
<reference evidence="2 3" key="1">
    <citation type="submission" date="2019-08" db="EMBL/GenBank/DDBJ databases">
        <authorList>
            <person name="Lei W."/>
        </authorList>
    </citation>
    <scope>NUCLEOTIDE SEQUENCE [LARGE SCALE GENOMIC DNA]</scope>
    <source>
        <strain evidence="2 3">CCUG 58627</strain>
    </source>
</reference>
<keyword evidence="1" id="KW-1133">Transmembrane helix</keyword>
<dbReference type="RefSeq" id="WP_146325744.1">
    <property type="nucleotide sequence ID" value="NZ_BAABLR010000051.1"/>
</dbReference>
<keyword evidence="1" id="KW-0472">Membrane</keyword>
<evidence type="ECO:0000256" key="1">
    <source>
        <dbReference type="SAM" id="Phobius"/>
    </source>
</evidence>
<sequence>MLKHPDDCTKDQLDVRIVILLALALLAAQISVLSGEFTLAHAVPIGLSAYGVAGLIRARIKLQTRS</sequence>
<protein>
    <submittedName>
        <fullName evidence="2">Uncharacterized protein</fullName>
    </submittedName>
</protein>
<dbReference type="Proteomes" id="UP000320791">
    <property type="component" value="Unassembled WGS sequence"/>
</dbReference>
<proteinExistence type="predicted"/>
<keyword evidence="1" id="KW-0812">Transmembrane</keyword>
<organism evidence="2 3">
    <name type="scientific">Corynebacterium canis</name>
    <dbReference type="NCBI Taxonomy" id="679663"/>
    <lineage>
        <taxon>Bacteria</taxon>
        <taxon>Bacillati</taxon>
        <taxon>Actinomycetota</taxon>
        <taxon>Actinomycetes</taxon>
        <taxon>Mycobacteriales</taxon>
        <taxon>Corynebacteriaceae</taxon>
        <taxon>Corynebacterium</taxon>
    </lineage>
</organism>